<evidence type="ECO:0000256" key="1">
    <source>
        <dbReference type="SAM" id="MobiDB-lite"/>
    </source>
</evidence>
<feature type="region of interest" description="Disordered" evidence="1">
    <location>
        <begin position="128"/>
        <end position="150"/>
    </location>
</feature>
<dbReference type="GO" id="GO:0004527">
    <property type="term" value="F:exonuclease activity"/>
    <property type="evidence" value="ECO:0007669"/>
    <property type="project" value="UniProtKB-KW"/>
</dbReference>
<organism evidence="2 3">
    <name type="scientific">Toxoplasma gondii TgCATBr9</name>
    <dbReference type="NCBI Taxonomy" id="943120"/>
    <lineage>
        <taxon>Eukaryota</taxon>
        <taxon>Sar</taxon>
        <taxon>Alveolata</taxon>
        <taxon>Apicomplexa</taxon>
        <taxon>Conoidasida</taxon>
        <taxon>Coccidia</taxon>
        <taxon>Eucoccidiorida</taxon>
        <taxon>Eimeriorina</taxon>
        <taxon>Sarcocystidae</taxon>
        <taxon>Toxoplasma</taxon>
    </lineage>
</organism>
<gene>
    <name evidence="2" type="ORF">TGBR9_204410C</name>
</gene>
<feature type="compositionally biased region" description="Polar residues" evidence="1">
    <location>
        <begin position="78"/>
        <end position="89"/>
    </location>
</feature>
<feature type="region of interest" description="Disordered" evidence="1">
    <location>
        <begin position="12"/>
        <end position="33"/>
    </location>
</feature>
<dbReference type="InterPro" id="IPR036691">
    <property type="entry name" value="Endo/exonu/phosph_ase_sf"/>
</dbReference>
<keyword evidence="2" id="KW-0255">Endonuclease</keyword>
<feature type="region of interest" description="Disordered" evidence="1">
    <location>
        <begin position="78"/>
        <end position="98"/>
    </location>
</feature>
<keyword evidence="2" id="KW-0269">Exonuclease</keyword>
<accession>A0A2T6IV94</accession>
<protein>
    <submittedName>
        <fullName evidence="2">Endonuclease/exonuclease/phosphatase family protein</fullName>
    </submittedName>
</protein>
<reference evidence="2 3" key="1">
    <citation type="journal article" date="2016" name="Nat. Commun.">
        <title>Local admixture of amplified and diversified secreted pathogenesis determinants shapes mosaic Toxoplasma gondii genomes.</title>
        <authorList>
            <person name="Lorenzi H."/>
            <person name="Khan A."/>
            <person name="Behnke M.S."/>
            <person name="Namasivayam S."/>
            <person name="Swapna L.S."/>
            <person name="Hadjithomas M."/>
            <person name="Karamycheva S."/>
            <person name="Pinney D."/>
            <person name="Brunk B.P."/>
            <person name="Ajioka J.W."/>
            <person name="Ajzenberg D."/>
            <person name="Boothroyd J.C."/>
            <person name="Boyle J.P."/>
            <person name="Darde M.L."/>
            <person name="Diaz-Miranda M.A."/>
            <person name="Dubey J.P."/>
            <person name="Fritz H.M."/>
            <person name="Gennari S.M."/>
            <person name="Gregory B.D."/>
            <person name="Kim K."/>
            <person name="Saeij J.P."/>
            <person name="Su C."/>
            <person name="White M.W."/>
            <person name="Zhu X.Q."/>
            <person name="Howe D.K."/>
            <person name="Rosenthal B.M."/>
            <person name="Grigg M.E."/>
            <person name="Parkinson J."/>
            <person name="Liu L."/>
            <person name="Kissinger J.C."/>
            <person name="Roos D.S."/>
            <person name="Sibley L.D."/>
        </authorList>
    </citation>
    <scope>NUCLEOTIDE SEQUENCE [LARGE SCALE GENOMIC DNA]</scope>
    <source>
        <strain evidence="2 3">TgCATBr9</strain>
    </source>
</reference>
<proteinExistence type="predicted"/>
<evidence type="ECO:0000313" key="2">
    <source>
        <dbReference type="EMBL" id="PUA89261.1"/>
    </source>
</evidence>
<keyword evidence="2" id="KW-0540">Nuclease</keyword>
<feature type="compositionally biased region" description="Basic and acidic residues" evidence="1">
    <location>
        <begin position="131"/>
        <end position="143"/>
    </location>
</feature>
<dbReference type="VEuPathDB" id="ToxoDB:TGBR9_204410C"/>
<dbReference type="EMBL" id="AFHV02001368">
    <property type="protein sequence ID" value="PUA89261.1"/>
    <property type="molecule type" value="Genomic_DNA"/>
</dbReference>
<evidence type="ECO:0000313" key="3">
    <source>
        <dbReference type="Proteomes" id="UP000244488"/>
    </source>
</evidence>
<comment type="caution">
    <text evidence="2">The sequence shown here is derived from an EMBL/GenBank/DDBJ whole genome shotgun (WGS) entry which is preliminary data.</text>
</comment>
<sequence>MTSLDPGPFFSASQTSAHFHHSHSVPGGMADPGEASGCVRTQAKAGVSCAAHAGASTSSQWLQDLYKVLENTPVFDTLQTPGLSRTASSPGGAKAQGLNHWKPALRSSAVITLPLRFNSAYALPTLGSESDETRRTNGEKEQAAEASTQNVPQVVMEEPAFTAYHGWQKGCIDYIFYHSKSLDVARIYQLPALANAKSYGCCPNKVSSIAHAEALCSPKHWFSLSADPRVRTAEVASHSQL</sequence>
<dbReference type="Proteomes" id="UP000244488">
    <property type="component" value="Unassembled WGS sequence"/>
</dbReference>
<keyword evidence="2" id="KW-0378">Hydrolase</keyword>
<dbReference type="GO" id="GO:0004519">
    <property type="term" value="F:endonuclease activity"/>
    <property type="evidence" value="ECO:0007669"/>
    <property type="project" value="UniProtKB-KW"/>
</dbReference>
<dbReference type="AlphaFoldDB" id="A0A2T6IV94"/>
<name>A0A2T6IV94_TOXGO</name>
<dbReference type="Gene3D" id="3.60.10.10">
    <property type="entry name" value="Endonuclease/exonuclease/phosphatase"/>
    <property type="match status" value="1"/>
</dbReference>